<sequence>WVSVAMGVGEEGVDAVVGWGFGGERWAMGRWAVLGNEGREGDTSLDLGGGSLQSVLRWVAPSMVVEKVTGSNGRWGQRQ</sequence>
<dbReference type="EMBL" id="CAUOFW020003588">
    <property type="protein sequence ID" value="CAK9160818.1"/>
    <property type="molecule type" value="Genomic_DNA"/>
</dbReference>
<feature type="non-terminal residue" evidence="1">
    <location>
        <position position="1"/>
    </location>
</feature>
<evidence type="ECO:0000313" key="2">
    <source>
        <dbReference type="Proteomes" id="UP001642360"/>
    </source>
</evidence>
<evidence type="ECO:0000313" key="1">
    <source>
        <dbReference type="EMBL" id="CAK9160818.1"/>
    </source>
</evidence>
<dbReference type="Proteomes" id="UP001642360">
    <property type="component" value="Unassembled WGS sequence"/>
</dbReference>
<accession>A0ABC8SUE4</accession>
<comment type="caution">
    <text evidence="1">The sequence shown here is derived from an EMBL/GenBank/DDBJ whole genome shotgun (WGS) entry which is preliminary data.</text>
</comment>
<gene>
    <name evidence="1" type="ORF">ILEXP_LOCUS29604</name>
</gene>
<organism evidence="1 2">
    <name type="scientific">Ilex paraguariensis</name>
    <name type="common">yerba mate</name>
    <dbReference type="NCBI Taxonomy" id="185542"/>
    <lineage>
        <taxon>Eukaryota</taxon>
        <taxon>Viridiplantae</taxon>
        <taxon>Streptophyta</taxon>
        <taxon>Embryophyta</taxon>
        <taxon>Tracheophyta</taxon>
        <taxon>Spermatophyta</taxon>
        <taxon>Magnoliopsida</taxon>
        <taxon>eudicotyledons</taxon>
        <taxon>Gunneridae</taxon>
        <taxon>Pentapetalae</taxon>
        <taxon>asterids</taxon>
        <taxon>campanulids</taxon>
        <taxon>Aquifoliales</taxon>
        <taxon>Aquifoliaceae</taxon>
        <taxon>Ilex</taxon>
    </lineage>
</organism>
<keyword evidence="2" id="KW-1185">Reference proteome</keyword>
<proteinExistence type="predicted"/>
<name>A0ABC8SUE4_9AQUA</name>
<protein>
    <submittedName>
        <fullName evidence="1">Uncharacterized protein</fullName>
    </submittedName>
</protein>
<dbReference type="AlphaFoldDB" id="A0ABC8SUE4"/>
<reference evidence="1 2" key="1">
    <citation type="submission" date="2024-02" db="EMBL/GenBank/DDBJ databases">
        <authorList>
            <person name="Vignale AGUSTIN F."/>
            <person name="Sosa J E."/>
            <person name="Modenutti C."/>
        </authorList>
    </citation>
    <scope>NUCLEOTIDE SEQUENCE [LARGE SCALE GENOMIC DNA]</scope>
</reference>